<evidence type="ECO:0000313" key="1">
    <source>
        <dbReference type="EMBL" id="KAI4351035.1"/>
    </source>
</evidence>
<gene>
    <name evidence="1" type="ORF">L6164_005424</name>
</gene>
<reference evidence="1 2" key="1">
    <citation type="journal article" date="2022" name="DNA Res.">
        <title>Chromosomal-level genome assembly of the orchid tree Bauhinia variegata (Leguminosae; Cercidoideae) supports the allotetraploid origin hypothesis of Bauhinia.</title>
        <authorList>
            <person name="Zhong Y."/>
            <person name="Chen Y."/>
            <person name="Zheng D."/>
            <person name="Pang J."/>
            <person name="Liu Y."/>
            <person name="Luo S."/>
            <person name="Meng S."/>
            <person name="Qian L."/>
            <person name="Wei D."/>
            <person name="Dai S."/>
            <person name="Zhou R."/>
        </authorList>
    </citation>
    <scope>NUCLEOTIDE SEQUENCE [LARGE SCALE GENOMIC DNA]</scope>
    <source>
        <strain evidence="1">BV-YZ2020</strain>
    </source>
</reference>
<dbReference type="EMBL" id="CM039428">
    <property type="protein sequence ID" value="KAI4351035.1"/>
    <property type="molecule type" value="Genomic_DNA"/>
</dbReference>
<protein>
    <submittedName>
        <fullName evidence="1">Uncharacterized protein</fullName>
    </submittedName>
</protein>
<accession>A0ACB9PWP5</accession>
<sequence length="76" mass="8570">METKVGYKFLPMRDASTSINQRVNHVGVILQVTAKFKFVDAADPRGSYRRIHAFVYAEDGETLFNGHPGIDSLTRK</sequence>
<comment type="caution">
    <text evidence="1">The sequence shown here is derived from an EMBL/GenBank/DDBJ whole genome shotgun (WGS) entry which is preliminary data.</text>
</comment>
<dbReference type="Proteomes" id="UP000828941">
    <property type="component" value="Chromosome 3"/>
</dbReference>
<evidence type="ECO:0000313" key="2">
    <source>
        <dbReference type="Proteomes" id="UP000828941"/>
    </source>
</evidence>
<keyword evidence="2" id="KW-1185">Reference proteome</keyword>
<name>A0ACB9PWP5_BAUVA</name>
<organism evidence="1 2">
    <name type="scientific">Bauhinia variegata</name>
    <name type="common">Purple orchid tree</name>
    <name type="synonym">Phanera variegata</name>
    <dbReference type="NCBI Taxonomy" id="167791"/>
    <lineage>
        <taxon>Eukaryota</taxon>
        <taxon>Viridiplantae</taxon>
        <taxon>Streptophyta</taxon>
        <taxon>Embryophyta</taxon>
        <taxon>Tracheophyta</taxon>
        <taxon>Spermatophyta</taxon>
        <taxon>Magnoliopsida</taxon>
        <taxon>eudicotyledons</taxon>
        <taxon>Gunneridae</taxon>
        <taxon>Pentapetalae</taxon>
        <taxon>rosids</taxon>
        <taxon>fabids</taxon>
        <taxon>Fabales</taxon>
        <taxon>Fabaceae</taxon>
        <taxon>Cercidoideae</taxon>
        <taxon>Cercideae</taxon>
        <taxon>Bauhiniinae</taxon>
        <taxon>Bauhinia</taxon>
    </lineage>
</organism>
<proteinExistence type="predicted"/>